<evidence type="ECO:0000313" key="4">
    <source>
        <dbReference type="Proteomes" id="UP000002027"/>
    </source>
</evidence>
<dbReference type="STRING" id="479434.Sthe_0639"/>
<feature type="transmembrane region" description="Helical" evidence="2">
    <location>
        <begin position="283"/>
        <end position="300"/>
    </location>
</feature>
<dbReference type="HOGENOM" id="CLU_050527_0_0_0"/>
<feature type="transmembrane region" description="Helical" evidence="2">
    <location>
        <begin position="113"/>
        <end position="136"/>
    </location>
</feature>
<dbReference type="EMBL" id="CP001823">
    <property type="protein sequence ID" value="ACZ38076.1"/>
    <property type="molecule type" value="Genomic_DNA"/>
</dbReference>
<protein>
    <recommendedName>
        <fullName evidence="5">NnrS family protein</fullName>
    </recommendedName>
</protein>
<feature type="transmembrane region" description="Helical" evidence="2">
    <location>
        <begin position="321"/>
        <end position="344"/>
    </location>
</feature>
<feature type="transmembrane region" description="Helical" evidence="2">
    <location>
        <begin position="253"/>
        <end position="271"/>
    </location>
</feature>
<keyword evidence="2" id="KW-0812">Transmembrane</keyword>
<gene>
    <name evidence="3" type="ordered locus">Sthe_0639</name>
</gene>
<name>D1C1F9_SPHTD</name>
<evidence type="ECO:0008006" key="5">
    <source>
        <dbReference type="Google" id="ProtNLM"/>
    </source>
</evidence>
<evidence type="ECO:0000256" key="1">
    <source>
        <dbReference type="SAM" id="MobiDB-lite"/>
    </source>
</evidence>
<feature type="transmembrane region" description="Helical" evidence="2">
    <location>
        <begin position="388"/>
        <end position="410"/>
    </location>
</feature>
<feature type="transmembrane region" description="Helical" evidence="2">
    <location>
        <begin position="81"/>
        <end position="101"/>
    </location>
</feature>
<sequence length="441" mass="45753">MVTALSDRGPRQVVTHEPRTTASERRSRSGAVWPPFVAASIAMALTGGFALGAGLFVARWLGGETGRWWVAASQAHGQVQLLGWVGLMVLGVAVHFLPRLAGVPLRWPRMARVALWLIVVGLVLRGVTQPLLAAGIGDPAASVGLVLAAGLPLAGITLAVAMLVATIRDAPPRKTGALRPVRPLFLVSFGSLWIGAVLNAYGLVAAARGAGVVPASLDRIIVQIEFYGFLVPVAAAMTARTFPLYFQTHPPRAHLLVLPVAGLVGGIALRATGDPTLVGAGQVLHGAALAWLIAALRVFGPRRPLPRRPARPLRDPLQLHALSAYAWLAAAGGVSMLIGLHQLGLAVPVLPSDVEWHALGAGFATLLILGVGSHMLPGFARRELRSAALPWVTLLAGNLAVLLRVAAGLIGHGGAGLGGVAGVLGVLAVVLFMVNLHGPRR</sequence>
<organism evidence="3 4">
    <name type="scientific">Sphaerobacter thermophilus (strain ATCC 49802 / DSM 20745 / KCCM 41009 / NCIMB 13125 / S 6022)</name>
    <dbReference type="NCBI Taxonomy" id="479434"/>
    <lineage>
        <taxon>Bacteria</taxon>
        <taxon>Pseudomonadati</taxon>
        <taxon>Thermomicrobiota</taxon>
        <taxon>Thermomicrobia</taxon>
        <taxon>Sphaerobacterales</taxon>
        <taxon>Sphaerobacterineae</taxon>
        <taxon>Sphaerobacteraceae</taxon>
        <taxon>Sphaerobacter</taxon>
    </lineage>
</organism>
<feature type="compositionally biased region" description="Basic and acidic residues" evidence="1">
    <location>
        <begin position="8"/>
        <end position="27"/>
    </location>
</feature>
<feature type="transmembrane region" description="Helical" evidence="2">
    <location>
        <begin position="226"/>
        <end position="246"/>
    </location>
</feature>
<accession>D1C1F9</accession>
<feature type="transmembrane region" description="Helical" evidence="2">
    <location>
        <begin position="416"/>
        <end position="436"/>
    </location>
</feature>
<keyword evidence="2" id="KW-1133">Transmembrane helix</keyword>
<dbReference type="InParanoid" id="D1C1F9"/>
<keyword evidence="2" id="KW-0472">Membrane</keyword>
<feature type="transmembrane region" description="Helical" evidence="2">
    <location>
        <begin position="36"/>
        <end position="61"/>
    </location>
</feature>
<dbReference type="KEGG" id="sti:Sthe_0639"/>
<feature type="transmembrane region" description="Helical" evidence="2">
    <location>
        <begin position="356"/>
        <end position="376"/>
    </location>
</feature>
<evidence type="ECO:0000256" key="2">
    <source>
        <dbReference type="SAM" id="Phobius"/>
    </source>
</evidence>
<feature type="transmembrane region" description="Helical" evidence="2">
    <location>
        <begin position="142"/>
        <end position="164"/>
    </location>
</feature>
<feature type="transmembrane region" description="Helical" evidence="2">
    <location>
        <begin position="184"/>
        <end position="206"/>
    </location>
</feature>
<dbReference type="SUPFAM" id="SSF81442">
    <property type="entry name" value="Cytochrome c oxidase subunit I-like"/>
    <property type="match status" value="1"/>
</dbReference>
<dbReference type="InterPro" id="IPR036927">
    <property type="entry name" value="Cyt_c_oxase-like_su1_sf"/>
</dbReference>
<dbReference type="eggNOG" id="ENOG5032TY2">
    <property type="taxonomic scope" value="Bacteria"/>
</dbReference>
<evidence type="ECO:0000313" key="3">
    <source>
        <dbReference type="EMBL" id="ACZ38076.1"/>
    </source>
</evidence>
<dbReference type="Gene3D" id="1.20.210.10">
    <property type="entry name" value="Cytochrome c oxidase-like, subunit I domain"/>
    <property type="match status" value="1"/>
</dbReference>
<reference evidence="4" key="1">
    <citation type="submission" date="2009-11" db="EMBL/GenBank/DDBJ databases">
        <title>The complete chromosome 1 of Sphaerobacter thermophilus DSM 20745.</title>
        <authorList>
            <person name="Lucas S."/>
            <person name="Copeland A."/>
            <person name="Lapidus A."/>
            <person name="Glavina del Rio T."/>
            <person name="Dalin E."/>
            <person name="Tice H."/>
            <person name="Bruce D."/>
            <person name="Goodwin L."/>
            <person name="Pitluck S."/>
            <person name="Kyrpides N."/>
            <person name="Mavromatis K."/>
            <person name="Ivanova N."/>
            <person name="Mikhailova N."/>
            <person name="LaButti K.M."/>
            <person name="Clum A."/>
            <person name="Sun H.I."/>
            <person name="Brettin T."/>
            <person name="Detter J.C."/>
            <person name="Han C."/>
            <person name="Larimer F."/>
            <person name="Land M."/>
            <person name="Hauser L."/>
            <person name="Markowitz V."/>
            <person name="Cheng J.F."/>
            <person name="Hugenholtz P."/>
            <person name="Woyke T."/>
            <person name="Wu D."/>
            <person name="Steenblock K."/>
            <person name="Schneider S."/>
            <person name="Pukall R."/>
            <person name="Goeker M."/>
            <person name="Klenk H.P."/>
            <person name="Eisen J.A."/>
        </authorList>
    </citation>
    <scope>NUCLEOTIDE SEQUENCE [LARGE SCALE GENOMIC DNA]</scope>
    <source>
        <strain evidence="4">ATCC 49802 / DSM 20745 / S 6022</strain>
    </source>
</reference>
<dbReference type="Proteomes" id="UP000002027">
    <property type="component" value="Chromosome 1"/>
</dbReference>
<dbReference type="AlphaFoldDB" id="D1C1F9"/>
<feature type="region of interest" description="Disordered" evidence="1">
    <location>
        <begin position="1"/>
        <end position="27"/>
    </location>
</feature>
<reference evidence="3 4" key="2">
    <citation type="journal article" date="2010" name="Stand. Genomic Sci.">
        <title>Complete genome sequence of Desulfohalobium retbaense type strain (HR(100)).</title>
        <authorList>
            <person name="Spring S."/>
            <person name="Nolan M."/>
            <person name="Lapidus A."/>
            <person name="Glavina Del Rio T."/>
            <person name="Copeland A."/>
            <person name="Tice H."/>
            <person name="Cheng J.F."/>
            <person name="Lucas S."/>
            <person name="Land M."/>
            <person name="Chen F."/>
            <person name="Bruce D."/>
            <person name="Goodwin L."/>
            <person name="Pitluck S."/>
            <person name="Ivanova N."/>
            <person name="Mavromatis K."/>
            <person name="Mikhailova N."/>
            <person name="Pati A."/>
            <person name="Chen A."/>
            <person name="Palaniappan K."/>
            <person name="Hauser L."/>
            <person name="Chang Y.J."/>
            <person name="Jeffries C.D."/>
            <person name="Munk C."/>
            <person name="Kiss H."/>
            <person name="Chain P."/>
            <person name="Han C."/>
            <person name="Brettin T."/>
            <person name="Detter J.C."/>
            <person name="Schuler E."/>
            <person name="Goker M."/>
            <person name="Rohde M."/>
            <person name="Bristow J."/>
            <person name="Eisen J.A."/>
            <person name="Markowitz V."/>
            <person name="Hugenholtz P."/>
            <person name="Kyrpides N.C."/>
            <person name="Klenk H.P."/>
        </authorList>
    </citation>
    <scope>NUCLEOTIDE SEQUENCE [LARGE SCALE GENOMIC DNA]</scope>
    <source>
        <strain evidence="4">ATCC 49802 / DSM 20745 / S 6022</strain>
    </source>
</reference>
<keyword evidence="4" id="KW-1185">Reference proteome</keyword>
<proteinExistence type="predicted"/>